<evidence type="ECO:0000313" key="12">
    <source>
        <dbReference type="Proteomes" id="UP000606044"/>
    </source>
</evidence>
<reference evidence="11" key="1">
    <citation type="journal article" date="2014" name="Int. J. Syst. Evol. Microbiol.">
        <title>Complete genome sequence of Corynebacterium casei LMG S-19264T (=DSM 44701T), isolated from a smear-ripened cheese.</title>
        <authorList>
            <consortium name="US DOE Joint Genome Institute (JGI-PGF)"/>
            <person name="Walter F."/>
            <person name="Albersmeier A."/>
            <person name="Kalinowski J."/>
            <person name="Ruckert C."/>
        </authorList>
    </citation>
    <scope>NUCLEOTIDE SEQUENCE</scope>
    <source>
        <strain evidence="11">CCM 7897</strain>
    </source>
</reference>
<keyword evidence="12" id="KW-1185">Reference proteome</keyword>
<dbReference type="Pfam" id="PF01741">
    <property type="entry name" value="MscL"/>
    <property type="match status" value="1"/>
</dbReference>
<keyword evidence="4 10" id="KW-1003">Cell membrane</keyword>
<dbReference type="GO" id="GO:0005886">
    <property type="term" value="C:plasma membrane"/>
    <property type="evidence" value="ECO:0007669"/>
    <property type="project" value="UniProtKB-SubCell"/>
</dbReference>
<feature type="transmembrane region" description="Helical" evidence="10">
    <location>
        <begin position="12"/>
        <end position="32"/>
    </location>
</feature>
<dbReference type="SUPFAM" id="SSF81330">
    <property type="entry name" value="Gated mechanosensitive channel"/>
    <property type="match status" value="1"/>
</dbReference>
<keyword evidence="9 10" id="KW-0407">Ion channel</keyword>
<dbReference type="PANTHER" id="PTHR30266:SF2">
    <property type="entry name" value="LARGE-CONDUCTANCE MECHANOSENSITIVE CHANNEL"/>
    <property type="match status" value="1"/>
</dbReference>
<evidence type="ECO:0000256" key="7">
    <source>
        <dbReference type="ARBA" id="ARBA00023065"/>
    </source>
</evidence>
<proteinExistence type="inferred from homology"/>
<comment type="function">
    <text evidence="10">Channel that opens in response to stretch forces in the membrane lipid bilayer. May participate in the regulation of osmotic pressure changes within the cell.</text>
</comment>
<comment type="similarity">
    <text evidence="2 10">Belongs to the MscL family.</text>
</comment>
<keyword evidence="10" id="KW-0997">Cell inner membrane</keyword>
<dbReference type="InterPro" id="IPR019823">
    <property type="entry name" value="Mechanosensitive_channel_CS"/>
</dbReference>
<dbReference type="HAMAP" id="MF_00115">
    <property type="entry name" value="MscL"/>
    <property type="match status" value="1"/>
</dbReference>
<evidence type="ECO:0000256" key="8">
    <source>
        <dbReference type="ARBA" id="ARBA00023136"/>
    </source>
</evidence>
<dbReference type="InterPro" id="IPR036019">
    <property type="entry name" value="MscL_channel"/>
</dbReference>
<evidence type="ECO:0000256" key="4">
    <source>
        <dbReference type="ARBA" id="ARBA00022475"/>
    </source>
</evidence>
<evidence type="ECO:0000256" key="3">
    <source>
        <dbReference type="ARBA" id="ARBA00022448"/>
    </source>
</evidence>
<accession>A0A917C9H0</accession>
<dbReference type="InterPro" id="IPR037673">
    <property type="entry name" value="MSC/AndL"/>
</dbReference>
<dbReference type="RefSeq" id="WP_188582773.1">
    <property type="nucleotide sequence ID" value="NZ_BMCT01000008.1"/>
</dbReference>
<keyword evidence="8 10" id="KW-0472">Membrane</keyword>
<dbReference type="PROSITE" id="PS01327">
    <property type="entry name" value="MSCL"/>
    <property type="match status" value="1"/>
</dbReference>
<dbReference type="PANTHER" id="PTHR30266">
    <property type="entry name" value="MECHANOSENSITIVE CHANNEL MSCL"/>
    <property type="match status" value="1"/>
</dbReference>
<dbReference type="PRINTS" id="PR01264">
    <property type="entry name" value="MECHCHANNEL"/>
</dbReference>
<evidence type="ECO:0000256" key="2">
    <source>
        <dbReference type="ARBA" id="ARBA00007254"/>
    </source>
</evidence>
<protein>
    <recommendedName>
        <fullName evidence="10">Large-conductance mechanosensitive channel</fullName>
    </recommendedName>
</protein>
<organism evidence="11 12">
    <name type="scientific">Azorhizobium oxalatiphilum</name>
    <dbReference type="NCBI Taxonomy" id="980631"/>
    <lineage>
        <taxon>Bacteria</taxon>
        <taxon>Pseudomonadati</taxon>
        <taxon>Pseudomonadota</taxon>
        <taxon>Alphaproteobacteria</taxon>
        <taxon>Hyphomicrobiales</taxon>
        <taxon>Xanthobacteraceae</taxon>
        <taxon>Azorhizobium</taxon>
    </lineage>
</organism>
<dbReference type="Proteomes" id="UP000606044">
    <property type="component" value="Unassembled WGS sequence"/>
</dbReference>
<dbReference type="InterPro" id="IPR001185">
    <property type="entry name" value="MS_channel"/>
</dbReference>
<dbReference type="NCBIfam" id="TIGR00220">
    <property type="entry name" value="mscL"/>
    <property type="match status" value="1"/>
</dbReference>
<dbReference type="GO" id="GO:0008381">
    <property type="term" value="F:mechanosensitive monoatomic ion channel activity"/>
    <property type="evidence" value="ECO:0007669"/>
    <property type="project" value="UniProtKB-UniRule"/>
</dbReference>
<keyword evidence="5 10" id="KW-0812">Transmembrane</keyword>
<evidence type="ECO:0000256" key="6">
    <source>
        <dbReference type="ARBA" id="ARBA00022989"/>
    </source>
</evidence>
<name>A0A917C9H0_9HYPH</name>
<keyword evidence="7 10" id="KW-0406">Ion transport</keyword>
<evidence type="ECO:0000256" key="9">
    <source>
        <dbReference type="ARBA" id="ARBA00023303"/>
    </source>
</evidence>
<evidence type="ECO:0000256" key="10">
    <source>
        <dbReference type="HAMAP-Rule" id="MF_00115"/>
    </source>
</evidence>
<comment type="subunit">
    <text evidence="10">Homopentamer.</text>
</comment>
<evidence type="ECO:0000313" key="11">
    <source>
        <dbReference type="EMBL" id="GGF79720.1"/>
    </source>
</evidence>
<dbReference type="Gene3D" id="1.10.1200.120">
    <property type="entry name" value="Large-conductance mechanosensitive channel, MscL, domain 1"/>
    <property type="match status" value="1"/>
</dbReference>
<gene>
    <name evidence="10 11" type="primary">mscL</name>
    <name evidence="11" type="ORF">GCM10007301_44740</name>
</gene>
<sequence>MLKEFRQFAMRGNVVDLAVGVIIGAAFGNIVSSLVGDVFMPIIGAVTGGLDFSNYFLPLSSAVTADNLVDAKKQGAVVAYGAFITIAINFMIVATVLFFVVRAINTFKQEEKKVTPPAKSEVLLEEIRDLIARDVKAREGGAPPAAV</sequence>
<keyword evidence="3 10" id="KW-0813">Transport</keyword>
<feature type="transmembrane region" description="Helical" evidence="10">
    <location>
        <begin position="77"/>
        <end position="101"/>
    </location>
</feature>
<dbReference type="NCBIfam" id="NF010557">
    <property type="entry name" value="PRK13952.1"/>
    <property type="match status" value="1"/>
</dbReference>
<dbReference type="NCBIfam" id="NF001843">
    <property type="entry name" value="PRK00567.1-4"/>
    <property type="match status" value="1"/>
</dbReference>
<comment type="caution">
    <text evidence="11">The sequence shown here is derived from an EMBL/GenBank/DDBJ whole genome shotgun (WGS) entry which is preliminary data.</text>
</comment>
<keyword evidence="6 10" id="KW-1133">Transmembrane helix</keyword>
<comment type="subcellular location">
    <subcellularLocation>
        <location evidence="10">Cell inner membrane</location>
        <topology evidence="10">Multi-pass membrane protein</topology>
    </subcellularLocation>
    <subcellularLocation>
        <location evidence="1">Cell membrane</location>
        <topology evidence="1">Multi-pass membrane protein</topology>
    </subcellularLocation>
</comment>
<evidence type="ECO:0000256" key="5">
    <source>
        <dbReference type="ARBA" id="ARBA00022692"/>
    </source>
</evidence>
<dbReference type="EMBL" id="BMCT01000008">
    <property type="protein sequence ID" value="GGF79720.1"/>
    <property type="molecule type" value="Genomic_DNA"/>
</dbReference>
<dbReference type="AlphaFoldDB" id="A0A917C9H0"/>
<evidence type="ECO:0000256" key="1">
    <source>
        <dbReference type="ARBA" id="ARBA00004651"/>
    </source>
</evidence>
<reference evidence="11" key="2">
    <citation type="submission" date="2020-09" db="EMBL/GenBank/DDBJ databases">
        <authorList>
            <person name="Sun Q."/>
            <person name="Sedlacek I."/>
        </authorList>
    </citation>
    <scope>NUCLEOTIDE SEQUENCE</scope>
    <source>
        <strain evidence="11">CCM 7897</strain>
    </source>
</reference>